<feature type="chain" id="PRO_5002626744" evidence="1">
    <location>
        <begin position="23"/>
        <end position="104"/>
    </location>
</feature>
<gene>
    <name evidence="2" type="ordered locus">Sfum_0939</name>
</gene>
<sequence precursor="true">MRKRTAIVVLFALLLTASAGLAEEDAVVRPAGKGEWRLYGANGQLMGAIRKTPDGKTALVSKSGAYIGVLGPDGELYMTGRHSTMTPDMARLYLEAVKALSTLK</sequence>
<evidence type="ECO:0000313" key="3">
    <source>
        <dbReference type="Proteomes" id="UP000001784"/>
    </source>
</evidence>
<keyword evidence="3" id="KW-1185">Reference proteome</keyword>
<protein>
    <submittedName>
        <fullName evidence="2">Uncharacterized protein</fullName>
    </submittedName>
</protein>
<reference evidence="2 3" key="1">
    <citation type="submission" date="2006-10" db="EMBL/GenBank/DDBJ databases">
        <title>Complete sequence of Syntrophobacter fumaroxidans MPOB.</title>
        <authorList>
            <consortium name="US DOE Joint Genome Institute"/>
            <person name="Copeland A."/>
            <person name="Lucas S."/>
            <person name="Lapidus A."/>
            <person name="Barry K."/>
            <person name="Detter J.C."/>
            <person name="Glavina del Rio T."/>
            <person name="Hammon N."/>
            <person name="Israni S."/>
            <person name="Pitluck S."/>
            <person name="Goltsman E.G."/>
            <person name="Martinez M."/>
            <person name="Schmutz J."/>
            <person name="Larimer F."/>
            <person name="Land M."/>
            <person name="Hauser L."/>
            <person name="Kyrpides N."/>
            <person name="Kim E."/>
            <person name="Boone D.R."/>
            <person name="Brockman F."/>
            <person name="Culley D."/>
            <person name="Ferry J."/>
            <person name="Gunsalus R."/>
            <person name="McInerney M.J."/>
            <person name="Morrison M."/>
            <person name="Plugge C."/>
            <person name="Rohlin L."/>
            <person name="Scholten J."/>
            <person name="Sieber J."/>
            <person name="Stams A.J.M."/>
            <person name="Worm P."/>
            <person name="Henstra A.M."/>
            <person name="Richardson P."/>
        </authorList>
    </citation>
    <scope>NUCLEOTIDE SEQUENCE [LARGE SCALE GENOMIC DNA]</scope>
    <source>
        <strain evidence="3">DSM 10017 / MPOB</strain>
    </source>
</reference>
<dbReference type="Proteomes" id="UP000001784">
    <property type="component" value="Chromosome"/>
</dbReference>
<evidence type="ECO:0000256" key="1">
    <source>
        <dbReference type="SAM" id="SignalP"/>
    </source>
</evidence>
<organism evidence="2 3">
    <name type="scientific">Syntrophobacter fumaroxidans (strain DSM 10017 / MPOB)</name>
    <dbReference type="NCBI Taxonomy" id="335543"/>
    <lineage>
        <taxon>Bacteria</taxon>
        <taxon>Pseudomonadati</taxon>
        <taxon>Thermodesulfobacteriota</taxon>
        <taxon>Syntrophobacteria</taxon>
        <taxon>Syntrophobacterales</taxon>
        <taxon>Syntrophobacteraceae</taxon>
        <taxon>Syntrophobacter</taxon>
    </lineage>
</organism>
<dbReference type="RefSeq" id="WP_011697806.1">
    <property type="nucleotide sequence ID" value="NC_008554.1"/>
</dbReference>
<dbReference type="STRING" id="335543.Sfum_0939"/>
<dbReference type="OrthoDB" id="9923005at2"/>
<dbReference type="EMBL" id="CP000478">
    <property type="protein sequence ID" value="ABK16635.1"/>
    <property type="molecule type" value="Genomic_DNA"/>
</dbReference>
<dbReference type="AlphaFoldDB" id="A0LGT3"/>
<name>A0LGT3_SYNFM</name>
<evidence type="ECO:0000313" key="2">
    <source>
        <dbReference type="EMBL" id="ABK16635.1"/>
    </source>
</evidence>
<accession>A0LGT3</accession>
<dbReference type="HOGENOM" id="CLU_2248762_0_0_7"/>
<dbReference type="InParanoid" id="A0LGT3"/>
<proteinExistence type="predicted"/>
<feature type="signal peptide" evidence="1">
    <location>
        <begin position="1"/>
        <end position="22"/>
    </location>
</feature>
<dbReference type="KEGG" id="sfu:Sfum_0939"/>
<keyword evidence="1" id="KW-0732">Signal</keyword>